<gene>
    <name evidence="1" type="ORF">MNY70_05025</name>
</gene>
<organism evidence="1 2">
    <name type="scientific">Moellerella wisconsensis</name>
    <dbReference type="NCBI Taxonomy" id="158849"/>
    <lineage>
        <taxon>Bacteria</taxon>
        <taxon>Pseudomonadati</taxon>
        <taxon>Pseudomonadota</taxon>
        <taxon>Gammaproteobacteria</taxon>
        <taxon>Enterobacterales</taxon>
        <taxon>Morganellaceae</taxon>
        <taxon>Moellerella</taxon>
    </lineage>
</organism>
<sequence length="124" mass="14328">MVYCHEKNYLICLLLFIQFSVQGQEIRCGWLDNPTPGNLWLIDRDAEWNISQQGGRKSEGIEKIIDNSIDSSEIIYTNGNYGIRCACLSVEVDNKSKTIINIYSFDLLKIKQCRDDKKIQHLIN</sequence>
<dbReference type="Proteomes" id="UP000829420">
    <property type="component" value="Chromosome"/>
</dbReference>
<proteinExistence type="predicted"/>
<evidence type="ECO:0000313" key="1">
    <source>
        <dbReference type="EMBL" id="UNH39813.1"/>
    </source>
</evidence>
<evidence type="ECO:0000313" key="2">
    <source>
        <dbReference type="Proteomes" id="UP000829420"/>
    </source>
</evidence>
<name>A0ACD3YAH0_9GAMM</name>
<dbReference type="EMBL" id="CP093255">
    <property type="protein sequence ID" value="UNH39813.1"/>
    <property type="molecule type" value="Genomic_DNA"/>
</dbReference>
<keyword evidence="2" id="KW-1185">Reference proteome</keyword>
<protein>
    <submittedName>
        <fullName evidence="1">DUF4087 domain-containing protein</fullName>
    </submittedName>
</protein>
<reference evidence="1" key="1">
    <citation type="submission" date="2022-03" db="EMBL/GenBank/DDBJ databases">
        <title>ESBL-producing Moellerella wisconsensis and Escherichia marmotae isolated from wild game meat.</title>
        <authorList>
            <person name="Biggel M."/>
        </authorList>
    </citation>
    <scope>NUCLEOTIDE SEQUENCE</scope>
    <source>
        <strain evidence="1">W1</strain>
    </source>
</reference>
<accession>A0ACD3YAH0</accession>